<evidence type="ECO:0000313" key="1">
    <source>
        <dbReference type="EMBL" id="HFK19872.1"/>
    </source>
</evidence>
<gene>
    <name evidence="1" type="ORF">ENS19_01170</name>
</gene>
<dbReference type="SUPFAM" id="SSF54690">
    <property type="entry name" value="Molybdopterin synthase subunit MoaE"/>
    <property type="match status" value="1"/>
</dbReference>
<dbReference type="AlphaFoldDB" id="A0A7C3IS43"/>
<evidence type="ECO:0008006" key="2">
    <source>
        <dbReference type="Google" id="ProtNLM"/>
    </source>
</evidence>
<proteinExistence type="predicted"/>
<dbReference type="GO" id="GO:0006777">
    <property type="term" value="P:Mo-molybdopterin cofactor biosynthetic process"/>
    <property type="evidence" value="ECO:0007669"/>
    <property type="project" value="InterPro"/>
</dbReference>
<reference evidence="1" key="1">
    <citation type="journal article" date="2020" name="mSystems">
        <title>Genome- and Community-Level Interaction Insights into Carbon Utilization and Element Cycling Functions of Hydrothermarchaeota in Hydrothermal Sediment.</title>
        <authorList>
            <person name="Zhou Z."/>
            <person name="Liu Y."/>
            <person name="Xu W."/>
            <person name="Pan J."/>
            <person name="Luo Z.H."/>
            <person name="Li M."/>
        </authorList>
    </citation>
    <scope>NUCLEOTIDE SEQUENCE [LARGE SCALE GENOMIC DNA]</scope>
    <source>
        <strain evidence="1">SpSt-468</strain>
    </source>
</reference>
<dbReference type="InterPro" id="IPR036563">
    <property type="entry name" value="MoaE_sf"/>
</dbReference>
<protein>
    <recommendedName>
        <fullName evidence="2">Molybdenum cofactor biosynthesis protein MoaE</fullName>
    </recommendedName>
</protein>
<dbReference type="EMBL" id="DSTX01000001">
    <property type="protein sequence ID" value="HFK19872.1"/>
    <property type="molecule type" value="Genomic_DNA"/>
</dbReference>
<dbReference type="CDD" id="cd00756">
    <property type="entry name" value="MoaE"/>
    <property type="match status" value="1"/>
</dbReference>
<accession>A0A7C3IS43</accession>
<comment type="caution">
    <text evidence="1">The sequence shown here is derived from an EMBL/GenBank/DDBJ whole genome shotgun (WGS) entry which is preliminary data.</text>
</comment>
<dbReference type="InterPro" id="IPR003448">
    <property type="entry name" value="Mopterin_biosynth_MoaE"/>
</dbReference>
<sequence length="144" mass="16147">MPKTFLAKREDAIALQDVIDSLKPSLKGCEHGAVVTFTGVVRKKSAEGKDVDHLEYEVFEEAAKRAMDEMAKAALLIEGVVDVAICHKYGKFYPGEEVLYVALATERSQAAFDTLRLLVTRIKHELPIWKKECTTDGEYWVDAE</sequence>
<dbReference type="Gene3D" id="3.90.1170.40">
    <property type="entry name" value="Molybdopterin biosynthesis MoaE subunit"/>
    <property type="match status" value="1"/>
</dbReference>
<name>A0A7C3IS43_9CREN</name>
<dbReference type="Pfam" id="PF02391">
    <property type="entry name" value="MoaE"/>
    <property type="match status" value="1"/>
</dbReference>
<organism evidence="1">
    <name type="scientific">Candidatus Methanomethylicus mesodigestus</name>
    <dbReference type="NCBI Taxonomy" id="1867258"/>
    <lineage>
        <taxon>Archaea</taxon>
        <taxon>Thermoproteota</taxon>
        <taxon>Methanosuratincolia</taxon>
        <taxon>Candidatus Methanomethylicales</taxon>
        <taxon>Candidatus Methanomethylicaceae</taxon>
        <taxon>Candidatus Methanomethylicus</taxon>
    </lineage>
</organism>
<dbReference type="PANTHER" id="PTHR23404">
    <property type="entry name" value="MOLYBDOPTERIN SYNTHASE RELATED"/>
    <property type="match status" value="1"/>
</dbReference>